<dbReference type="PANTHER" id="PTHR31571:SF5">
    <property type="entry name" value="ALTERED INHERITANCE OF MITOCHONDRIA PROTEIN 6"/>
    <property type="match status" value="1"/>
</dbReference>
<proteinExistence type="predicted"/>
<keyword evidence="1" id="KW-0812">Transmembrane</keyword>
<gene>
    <name evidence="2" type="ORF">PCAMFM013_S017g000253</name>
</gene>
<dbReference type="InterPro" id="IPR051236">
    <property type="entry name" value="HAT_RTT109-like"/>
</dbReference>
<keyword evidence="3" id="KW-1185">Reference proteome</keyword>
<dbReference type="EMBL" id="HG793150">
    <property type="protein sequence ID" value="CRL26270.1"/>
    <property type="molecule type" value="Genomic_DNA"/>
</dbReference>
<dbReference type="PANTHER" id="PTHR31571">
    <property type="entry name" value="ALTERED INHERITANCE OF MITOCHONDRIA PROTEIN 6"/>
    <property type="match status" value="1"/>
</dbReference>
<evidence type="ECO:0000313" key="2">
    <source>
        <dbReference type="EMBL" id="CRL26270.1"/>
    </source>
</evidence>
<dbReference type="STRING" id="1429867.A0A0G4PIL9"/>
<evidence type="ECO:0000256" key="1">
    <source>
        <dbReference type="SAM" id="Phobius"/>
    </source>
</evidence>
<sequence>MEAVGSSDGQTATMKFSKETLDLESNTRFEYDPWLLDDHPLRSHPTECIPGLSLYLDEYYESIGKRRAILFRAACLILGCLAAFQCLRLLPTNIKRILPPHASIQHTHIHPQNSACTFPTLDTRPGALKSSLNEGCDGLRTAVWMHHGELQIGNAVTETEPEDFLQRLGLDPLLAKLDAENDATARPSLNPETPGGFHADLAQTFLLMLDAKTPLHELYPHLVEQLDTLRQRGYLSHWDGQNVVQRPVTVVVTGEAFPESDCVNHSYSDVFWSALPEGRFPTSELTKDNLRHLSPEVDKVIHFGILSALNLQPRVSAGYQFQGAFLYDLFPFPSGESPNYPLERT</sequence>
<accession>A0A0G4PIL9</accession>
<evidence type="ECO:0000313" key="3">
    <source>
        <dbReference type="Proteomes" id="UP000053732"/>
    </source>
</evidence>
<keyword evidence="1" id="KW-0472">Membrane</keyword>
<reference evidence="2 3" key="1">
    <citation type="journal article" date="2014" name="Nat. Commun.">
        <title>Multiple recent horizontal transfers of a large genomic region in cheese making fungi.</title>
        <authorList>
            <person name="Cheeseman K."/>
            <person name="Ropars J."/>
            <person name="Renault P."/>
            <person name="Dupont J."/>
            <person name="Gouzy J."/>
            <person name="Branca A."/>
            <person name="Abraham A.L."/>
            <person name="Ceppi M."/>
            <person name="Conseiller E."/>
            <person name="Debuchy R."/>
            <person name="Malagnac F."/>
            <person name="Goarin A."/>
            <person name="Silar P."/>
            <person name="Lacoste S."/>
            <person name="Sallet E."/>
            <person name="Bensimon A."/>
            <person name="Giraud T."/>
            <person name="Brygoo Y."/>
        </authorList>
    </citation>
    <scope>NUCLEOTIDE SEQUENCE [LARGE SCALE GENOMIC DNA]</scope>
    <source>
        <strain evidence="3">FM 013</strain>
    </source>
</reference>
<feature type="transmembrane region" description="Helical" evidence="1">
    <location>
        <begin position="69"/>
        <end position="90"/>
    </location>
</feature>
<organism evidence="2 3">
    <name type="scientific">Penicillium camemberti (strain FM 013)</name>
    <dbReference type="NCBI Taxonomy" id="1429867"/>
    <lineage>
        <taxon>Eukaryota</taxon>
        <taxon>Fungi</taxon>
        <taxon>Dikarya</taxon>
        <taxon>Ascomycota</taxon>
        <taxon>Pezizomycotina</taxon>
        <taxon>Eurotiomycetes</taxon>
        <taxon>Eurotiomycetidae</taxon>
        <taxon>Eurotiales</taxon>
        <taxon>Aspergillaceae</taxon>
        <taxon>Penicillium</taxon>
    </lineage>
</organism>
<dbReference type="AlphaFoldDB" id="A0A0G4PIL9"/>
<protein>
    <submittedName>
        <fullName evidence="2">Str. FM013</fullName>
    </submittedName>
</protein>
<name>A0A0G4PIL9_PENC3</name>
<keyword evidence="1" id="KW-1133">Transmembrane helix</keyword>
<dbReference type="Proteomes" id="UP000053732">
    <property type="component" value="Unassembled WGS sequence"/>
</dbReference>